<dbReference type="EMBL" id="JABBWM010000076">
    <property type="protein sequence ID" value="KAG2095117.1"/>
    <property type="molecule type" value="Genomic_DNA"/>
</dbReference>
<dbReference type="SUPFAM" id="SSF52540">
    <property type="entry name" value="P-loop containing nucleoside triphosphate hydrolases"/>
    <property type="match status" value="1"/>
</dbReference>
<name>A0A9P7EWP2_9AGAM</name>
<gene>
    <name evidence="2" type="ORF">F5147DRAFT_778812</name>
</gene>
<dbReference type="InterPro" id="IPR027417">
    <property type="entry name" value="P-loop_NTPase"/>
</dbReference>
<feature type="region of interest" description="Disordered" evidence="1">
    <location>
        <begin position="1"/>
        <end position="65"/>
    </location>
</feature>
<dbReference type="Gene3D" id="3.40.50.300">
    <property type="entry name" value="P-loop containing nucleotide triphosphate hydrolases"/>
    <property type="match status" value="1"/>
</dbReference>
<dbReference type="OrthoDB" id="2677860at2759"/>
<organism evidence="2 3">
    <name type="scientific">Suillus discolor</name>
    <dbReference type="NCBI Taxonomy" id="1912936"/>
    <lineage>
        <taxon>Eukaryota</taxon>
        <taxon>Fungi</taxon>
        <taxon>Dikarya</taxon>
        <taxon>Basidiomycota</taxon>
        <taxon>Agaricomycotina</taxon>
        <taxon>Agaricomycetes</taxon>
        <taxon>Agaricomycetidae</taxon>
        <taxon>Boletales</taxon>
        <taxon>Suillineae</taxon>
        <taxon>Suillaceae</taxon>
        <taxon>Suillus</taxon>
    </lineage>
</organism>
<dbReference type="AlphaFoldDB" id="A0A9P7EWP2"/>
<feature type="compositionally biased region" description="Low complexity" evidence="1">
    <location>
        <begin position="31"/>
        <end position="52"/>
    </location>
</feature>
<feature type="compositionally biased region" description="Basic and acidic residues" evidence="1">
    <location>
        <begin position="1"/>
        <end position="14"/>
    </location>
</feature>
<protein>
    <submittedName>
        <fullName evidence="2">Uncharacterized protein</fullName>
    </submittedName>
</protein>
<proteinExistence type="predicted"/>
<evidence type="ECO:0000256" key="1">
    <source>
        <dbReference type="SAM" id="MobiDB-lite"/>
    </source>
</evidence>
<dbReference type="RefSeq" id="XP_041287735.1">
    <property type="nucleotide sequence ID" value="XM_041442190.1"/>
</dbReference>
<dbReference type="PANTHER" id="PTHR43392:SF2">
    <property type="entry name" value="AAA-TYPE ATPASE FAMILY PROTEIN _ ANKYRIN REPEAT FAMILY PROTEIN"/>
    <property type="match status" value="1"/>
</dbReference>
<dbReference type="GeneID" id="64704449"/>
<accession>A0A9P7EWP2</accession>
<evidence type="ECO:0000313" key="3">
    <source>
        <dbReference type="Proteomes" id="UP000823399"/>
    </source>
</evidence>
<reference evidence="2" key="1">
    <citation type="journal article" date="2020" name="New Phytol.">
        <title>Comparative genomics reveals dynamic genome evolution in host specialist ectomycorrhizal fungi.</title>
        <authorList>
            <person name="Lofgren L.A."/>
            <person name="Nguyen N.H."/>
            <person name="Vilgalys R."/>
            <person name="Ruytinx J."/>
            <person name="Liao H.L."/>
            <person name="Branco S."/>
            <person name="Kuo A."/>
            <person name="LaButti K."/>
            <person name="Lipzen A."/>
            <person name="Andreopoulos W."/>
            <person name="Pangilinan J."/>
            <person name="Riley R."/>
            <person name="Hundley H."/>
            <person name="Na H."/>
            <person name="Barry K."/>
            <person name="Grigoriev I.V."/>
            <person name="Stajich J.E."/>
            <person name="Kennedy P.G."/>
        </authorList>
    </citation>
    <scope>NUCLEOTIDE SEQUENCE</scope>
    <source>
        <strain evidence="2">FC423</strain>
    </source>
</reference>
<dbReference type="GO" id="GO:0016887">
    <property type="term" value="F:ATP hydrolysis activity"/>
    <property type="evidence" value="ECO:0007669"/>
    <property type="project" value="TreeGrafter"/>
</dbReference>
<dbReference type="PANTHER" id="PTHR43392">
    <property type="entry name" value="AAA-TYPE ATPASE FAMILY PROTEIN / ANKYRIN REPEAT FAMILY PROTEIN"/>
    <property type="match status" value="1"/>
</dbReference>
<evidence type="ECO:0000313" key="2">
    <source>
        <dbReference type="EMBL" id="KAG2095117.1"/>
    </source>
</evidence>
<keyword evidence="3" id="KW-1185">Reference proteome</keyword>
<comment type="caution">
    <text evidence="2">The sequence shown here is derived from an EMBL/GenBank/DDBJ whole genome shotgun (WGS) entry which is preliminary data.</text>
</comment>
<dbReference type="InterPro" id="IPR050773">
    <property type="entry name" value="CbxX/CfxQ_RuBisCO_ESX"/>
</dbReference>
<dbReference type="Proteomes" id="UP000823399">
    <property type="component" value="Unassembled WGS sequence"/>
</dbReference>
<sequence>MLKQKEREIQEAKVRAQQTAGSLKDGSANASKPTTSPSQQSSYPSSTRSQPPGSQKSSAARDDWESQKKLMGEHNDAIDRTPANKKHLNLALLRNPRTGGKTVARLYAQFLESIQVLLGNVFKEITGASLAHDGVGGAKKLIEDVMKGGSGTDVLDFLLAEMENRAGSLVFILAGYSRQMEKFFSHNPGLPSCVPHRFTFEGYADEELLDMLANMVEKQYGGRILYNIR</sequence>